<evidence type="ECO:0000313" key="4">
    <source>
        <dbReference type="EMBL" id="JAT92443.1"/>
    </source>
</evidence>
<dbReference type="AlphaFoldDB" id="A0A1E1WZH6"/>
<organism evidence="4">
    <name type="scientific">Amblyomma aureolatum</name>
    <dbReference type="NCBI Taxonomy" id="187763"/>
    <lineage>
        <taxon>Eukaryota</taxon>
        <taxon>Metazoa</taxon>
        <taxon>Ecdysozoa</taxon>
        <taxon>Arthropoda</taxon>
        <taxon>Chelicerata</taxon>
        <taxon>Arachnida</taxon>
        <taxon>Acari</taxon>
        <taxon>Parasitiformes</taxon>
        <taxon>Ixodida</taxon>
        <taxon>Ixodoidea</taxon>
        <taxon>Ixodidae</taxon>
        <taxon>Amblyomminae</taxon>
        <taxon>Amblyomma</taxon>
    </lineage>
</organism>
<dbReference type="GO" id="GO:0030133">
    <property type="term" value="C:transport vesicle"/>
    <property type="evidence" value="ECO:0007669"/>
    <property type="project" value="InterPro"/>
</dbReference>
<protein>
    <recommendedName>
        <fullName evidence="2">Biogenesis of lysosome-related organelles complex 1 subunit 5</fullName>
    </recommendedName>
</protein>
<accession>A0A1E1WZH6</accession>
<feature type="non-terminal residue" evidence="4">
    <location>
        <position position="1"/>
    </location>
</feature>
<evidence type="ECO:0000256" key="3">
    <source>
        <dbReference type="SAM" id="MobiDB-lite"/>
    </source>
</evidence>
<comment type="similarity">
    <text evidence="1">Belongs to the BLOC1S5 family.</text>
</comment>
<reference evidence="4" key="1">
    <citation type="journal article" date="2017" name="Front. Cell. Infect. Microbiol.">
        <title>The Distinct Transcriptional Response of the Midgut of Amblyomma sculptum and Amblyomma aureolatum Ticks to Rickettsia rickettsii Correlates to Their Differences in Susceptibility to Infection.</title>
        <authorList>
            <person name="Martins L.A."/>
            <person name="Galletti M.F.B.M."/>
            <person name="Ribeiro J.M."/>
            <person name="Fujita A."/>
            <person name="Costa F.B."/>
            <person name="Labruna M.B."/>
            <person name="Daffre S."/>
            <person name="Fogaca A.C."/>
        </authorList>
    </citation>
    <scope>NUCLEOTIDE SEQUENCE</scope>
</reference>
<dbReference type="GO" id="GO:0031083">
    <property type="term" value="C:BLOC-1 complex"/>
    <property type="evidence" value="ECO:0007669"/>
    <property type="project" value="InterPro"/>
</dbReference>
<dbReference type="PANTHER" id="PTHR31784:SF2">
    <property type="entry name" value="BIOGENESIS OF LYSOSOME-RELATED ORGANELLES COMPLEX 1 SUBUNIT 5"/>
    <property type="match status" value="1"/>
</dbReference>
<evidence type="ECO:0000256" key="2">
    <source>
        <dbReference type="ARBA" id="ARBA00019580"/>
    </source>
</evidence>
<proteinExistence type="evidence at transcript level"/>
<dbReference type="EMBL" id="GFAC01006745">
    <property type="protein sequence ID" value="JAT92443.1"/>
    <property type="molecule type" value="mRNA"/>
</dbReference>
<dbReference type="PANTHER" id="PTHR31784">
    <property type="entry name" value="BIOGENESIS OF LYSOSOME-RELATED ORGANELLES COMPLEX 1 SUBUNIT 5"/>
    <property type="match status" value="1"/>
</dbReference>
<name>A0A1E1WZH6_9ACAR</name>
<feature type="region of interest" description="Disordered" evidence="3">
    <location>
        <begin position="132"/>
        <end position="156"/>
    </location>
</feature>
<evidence type="ECO:0000256" key="1">
    <source>
        <dbReference type="ARBA" id="ARBA00010754"/>
    </source>
</evidence>
<dbReference type="InterPro" id="IPR017243">
    <property type="entry name" value="Bloc1s5"/>
</dbReference>
<dbReference type="Pfam" id="PF14942">
    <property type="entry name" value="Muted"/>
    <property type="match status" value="1"/>
</dbReference>
<sequence length="180" mass="20884">DHKPFLQGEMKFFVKEFEEKRGDREVQQLFEVLEDVTEIRETQIDRACRAADQGLCSLAGNLEVALSMCHRILEAEDKVNSADDLSERRERRRCEWDQFEQDVQDKVARMDEAFENKERELINHYRRIREKLHPPAQKSDHHIGEKGQPGPSGTKVVAVSEGSNVKFATVRIEHTPQNTL</sequence>